<name>A0AAD8P7Q0_TARER</name>
<keyword evidence="1" id="KW-1133">Transmembrane helix</keyword>
<organism evidence="2 3">
    <name type="scientific">Tagetes erecta</name>
    <name type="common">African marigold</name>
    <dbReference type="NCBI Taxonomy" id="13708"/>
    <lineage>
        <taxon>Eukaryota</taxon>
        <taxon>Viridiplantae</taxon>
        <taxon>Streptophyta</taxon>
        <taxon>Embryophyta</taxon>
        <taxon>Tracheophyta</taxon>
        <taxon>Spermatophyta</taxon>
        <taxon>Magnoliopsida</taxon>
        <taxon>eudicotyledons</taxon>
        <taxon>Gunneridae</taxon>
        <taxon>Pentapetalae</taxon>
        <taxon>asterids</taxon>
        <taxon>campanulids</taxon>
        <taxon>Asterales</taxon>
        <taxon>Asteraceae</taxon>
        <taxon>Asteroideae</taxon>
        <taxon>Heliantheae alliance</taxon>
        <taxon>Tageteae</taxon>
        <taxon>Tagetes</taxon>
    </lineage>
</organism>
<keyword evidence="1" id="KW-0812">Transmembrane</keyword>
<proteinExistence type="predicted"/>
<protein>
    <submittedName>
        <fullName evidence="2">Uncharacterized protein</fullName>
    </submittedName>
</protein>
<dbReference type="AlphaFoldDB" id="A0AAD8P7Q0"/>
<dbReference type="Proteomes" id="UP001229421">
    <property type="component" value="Unassembled WGS sequence"/>
</dbReference>
<feature type="transmembrane region" description="Helical" evidence="1">
    <location>
        <begin position="137"/>
        <end position="158"/>
    </location>
</feature>
<reference evidence="2" key="1">
    <citation type="journal article" date="2023" name="bioRxiv">
        <title>Improved chromosome-level genome assembly for marigold (Tagetes erecta).</title>
        <authorList>
            <person name="Jiang F."/>
            <person name="Yuan L."/>
            <person name="Wang S."/>
            <person name="Wang H."/>
            <person name="Xu D."/>
            <person name="Wang A."/>
            <person name="Fan W."/>
        </authorList>
    </citation>
    <scope>NUCLEOTIDE SEQUENCE</scope>
    <source>
        <strain evidence="2">WSJ</strain>
        <tissue evidence="2">Leaf</tissue>
    </source>
</reference>
<evidence type="ECO:0000256" key="1">
    <source>
        <dbReference type="SAM" id="Phobius"/>
    </source>
</evidence>
<evidence type="ECO:0000313" key="2">
    <source>
        <dbReference type="EMBL" id="KAK1435439.1"/>
    </source>
</evidence>
<keyword evidence="3" id="KW-1185">Reference proteome</keyword>
<accession>A0AAD8P7Q0</accession>
<gene>
    <name evidence="2" type="ORF">QVD17_01202</name>
</gene>
<evidence type="ECO:0000313" key="3">
    <source>
        <dbReference type="Proteomes" id="UP001229421"/>
    </source>
</evidence>
<keyword evidence="1" id="KW-0472">Membrane</keyword>
<dbReference type="EMBL" id="JAUHHV010000001">
    <property type="protein sequence ID" value="KAK1435439.1"/>
    <property type="molecule type" value="Genomic_DNA"/>
</dbReference>
<comment type="caution">
    <text evidence="2">The sequence shown here is derived from an EMBL/GenBank/DDBJ whole genome shotgun (WGS) entry which is preliminary data.</text>
</comment>
<sequence length="297" mass="33052">MRTTSANICRKRRWTKRTSAVCNKKTVCFLTSAVCYKVVVVGESDGGGQWRWVGDGGGGSGHWVVVGLDDGWWWTMVDGCGGGQWWVVVVVDNGGWWWTTLEDLRSGWSKSAPGRGRADELQPCRRSFGAAVSDLGLGFWLSYVGCSGISFLLVNIVLKVKDYSNKVMHYNRAVTEITSEPLIIGMTTLKVKSFKTDAAPFSSRIYQPNVVSKFVATIDEIVKKQSRDFVADQIVLKVQRNDRAGITKCIVDKIIYLEDIAEANIETTSVLATTIEQVVSDSSHRQNIAKEWKQKNQ</sequence>